<dbReference type="AlphaFoldDB" id="A0A0V0HR72"/>
<sequence>MRVFNIYLHKCISTLEYLNANWFHEKRNKLFCLFIFSCFFSLSTSVDKMRCIREAVNFKKI</sequence>
<dbReference type="EMBL" id="GEDG01016965">
    <property type="protein sequence ID" value="JAP22086.1"/>
    <property type="molecule type" value="Transcribed_RNA"/>
</dbReference>
<evidence type="ECO:0000313" key="1">
    <source>
        <dbReference type="EMBL" id="JAP22086.1"/>
    </source>
</evidence>
<accession>A0A0V0HR72</accession>
<name>A0A0V0HR72_SOLCH</name>
<organism evidence="1">
    <name type="scientific">Solanum chacoense</name>
    <name type="common">Chaco potato</name>
    <dbReference type="NCBI Taxonomy" id="4108"/>
    <lineage>
        <taxon>Eukaryota</taxon>
        <taxon>Viridiplantae</taxon>
        <taxon>Streptophyta</taxon>
        <taxon>Embryophyta</taxon>
        <taxon>Tracheophyta</taxon>
        <taxon>Spermatophyta</taxon>
        <taxon>Magnoliopsida</taxon>
        <taxon>eudicotyledons</taxon>
        <taxon>Gunneridae</taxon>
        <taxon>Pentapetalae</taxon>
        <taxon>asterids</taxon>
        <taxon>lamiids</taxon>
        <taxon>Solanales</taxon>
        <taxon>Solanaceae</taxon>
        <taxon>Solanoideae</taxon>
        <taxon>Solaneae</taxon>
        <taxon>Solanum</taxon>
    </lineage>
</organism>
<proteinExistence type="predicted"/>
<reference evidence="1" key="1">
    <citation type="submission" date="2015-12" db="EMBL/GenBank/DDBJ databases">
        <title>Gene expression during late stages of embryo sac development: a critical building block for successful pollen-pistil interactions.</title>
        <authorList>
            <person name="Liu Y."/>
            <person name="Joly V."/>
            <person name="Sabar M."/>
            <person name="Matton D.P."/>
        </authorList>
    </citation>
    <scope>NUCLEOTIDE SEQUENCE</scope>
</reference>
<protein>
    <submittedName>
        <fullName evidence="1">Putative ovule protein</fullName>
    </submittedName>
</protein>